<proteinExistence type="predicted"/>
<dbReference type="AlphaFoldDB" id="A0A2H3JFR1"/>
<evidence type="ECO:0000256" key="2">
    <source>
        <dbReference type="SAM" id="Phobius"/>
    </source>
</evidence>
<feature type="region of interest" description="Disordered" evidence="1">
    <location>
        <begin position="72"/>
        <end position="95"/>
    </location>
</feature>
<protein>
    <submittedName>
        <fullName evidence="3">Uncharacterized protein</fullName>
    </submittedName>
</protein>
<keyword evidence="2" id="KW-1133">Transmembrane helix</keyword>
<evidence type="ECO:0000313" key="3">
    <source>
        <dbReference type="EMBL" id="PCH36538.1"/>
    </source>
</evidence>
<evidence type="ECO:0000313" key="4">
    <source>
        <dbReference type="Proteomes" id="UP000218811"/>
    </source>
</evidence>
<dbReference type="Proteomes" id="UP000218811">
    <property type="component" value="Unassembled WGS sequence"/>
</dbReference>
<sequence length="294" mass="32332">MARAFTRMFISISIGMKRKVLMRSLGNSLRNDHRFLEEPNPFWHNASQPHIVIASPTALSPQESAESVAVQADGPDDVKGGAPLRRWTQEDQDKTDDETRWRVLKELVRSWEDRLQLISVITTFFAATEAQLLGFAAPDDGDPSGGIRAAAAAVLLGALVMHLFAAFFLIRFRLSEAKRAEEKVERSDKAAEAGTAQGGRASSFAQLPIFHADPHIEQYGPFHRRKGPPDDLLENCHTLCIWLAAVGFLLALAGVLCYAWARLPRSSGIFSSVCMAVCFVAGFAAVLLSRINSR</sequence>
<accession>A0A2H3JFR1</accession>
<evidence type="ECO:0000256" key="1">
    <source>
        <dbReference type="SAM" id="MobiDB-lite"/>
    </source>
</evidence>
<keyword evidence="2" id="KW-0472">Membrane</keyword>
<dbReference type="OMA" id="DEIWCAN"/>
<organism evidence="3 4">
    <name type="scientific">Wolfiporia cocos (strain MD-104)</name>
    <name type="common">Brown rot fungus</name>
    <dbReference type="NCBI Taxonomy" id="742152"/>
    <lineage>
        <taxon>Eukaryota</taxon>
        <taxon>Fungi</taxon>
        <taxon>Dikarya</taxon>
        <taxon>Basidiomycota</taxon>
        <taxon>Agaricomycotina</taxon>
        <taxon>Agaricomycetes</taxon>
        <taxon>Polyporales</taxon>
        <taxon>Phaeolaceae</taxon>
        <taxon>Wolfiporia</taxon>
    </lineage>
</organism>
<keyword evidence="4" id="KW-1185">Reference proteome</keyword>
<feature type="transmembrane region" description="Helical" evidence="2">
    <location>
        <begin position="267"/>
        <end position="288"/>
    </location>
</feature>
<feature type="transmembrane region" description="Helical" evidence="2">
    <location>
        <begin position="115"/>
        <end position="137"/>
    </location>
</feature>
<dbReference type="OrthoDB" id="2653987at2759"/>
<feature type="transmembrane region" description="Helical" evidence="2">
    <location>
        <begin position="239"/>
        <end position="261"/>
    </location>
</feature>
<dbReference type="EMBL" id="KB467887">
    <property type="protein sequence ID" value="PCH36538.1"/>
    <property type="molecule type" value="Genomic_DNA"/>
</dbReference>
<feature type="transmembrane region" description="Helical" evidence="2">
    <location>
        <begin position="149"/>
        <end position="170"/>
    </location>
</feature>
<keyword evidence="2" id="KW-0812">Transmembrane</keyword>
<reference evidence="3 4" key="1">
    <citation type="journal article" date="2012" name="Science">
        <title>The Paleozoic origin of enzymatic lignin decomposition reconstructed from 31 fungal genomes.</title>
        <authorList>
            <person name="Floudas D."/>
            <person name="Binder M."/>
            <person name="Riley R."/>
            <person name="Barry K."/>
            <person name="Blanchette R.A."/>
            <person name="Henrissat B."/>
            <person name="Martinez A.T."/>
            <person name="Otillar R."/>
            <person name="Spatafora J.W."/>
            <person name="Yadav J.S."/>
            <person name="Aerts A."/>
            <person name="Benoit I."/>
            <person name="Boyd A."/>
            <person name="Carlson A."/>
            <person name="Copeland A."/>
            <person name="Coutinho P.M."/>
            <person name="de Vries R.P."/>
            <person name="Ferreira P."/>
            <person name="Findley K."/>
            <person name="Foster B."/>
            <person name="Gaskell J."/>
            <person name="Glotzer D."/>
            <person name="Gorecki P."/>
            <person name="Heitman J."/>
            <person name="Hesse C."/>
            <person name="Hori C."/>
            <person name="Igarashi K."/>
            <person name="Jurgens J.A."/>
            <person name="Kallen N."/>
            <person name="Kersten P."/>
            <person name="Kohler A."/>
            <person name="Kuees U."/>
            <person name="Kumar T.K.A."/>
            <person name="Kuo A."/>
            <person name="LaButti K."/>
            <person name="Larrondo L.F."/>
            <person name="Lindquist E."/>
            <person name="Ling A."/>
            <person name="Lombard V."/>
            <person name="Lucas S."/>
            <person name="Lundell T."/>
            <person name="Martin R."/>
            <person name="McLaughlin D.J."/>
            <person name="Morgenstern I."/>
            <person name="Morin E."/>
            <person name="Murat C."/>
            <person name="Nagy L.G."/>
            <person name="Nolan M."/>
            <person name="Ohm R.A."/>
            <person name="Patyshakuliyeva A."/>
            <person name="Rokas A."/>
            <person name="Ruiz-Duenas F.J."/>
            <person name="Sabat G."/>
            <person name="Salamov A."/>
            <person name="Samejima M."/>
            <person name="Schmutz J."/>
            <person name="Slot J.C."/>
            <person name="St John F."/>
            <person name="Stenlid J."/>
            <person name="Sun H."/>
            <person name="Sun S."/>
            <person name="Syed K."/>
            <person name="Tsang A."/>
            <person name="Wiebenga A."/>
            <person name="Young D."/>
            <person name="Pisabarro A."/>
            <person name="Eastwood D.C."/>
            <person name="Martin F."/>
            <person name="Cullen D."/>
            <person name="Grigoriev I.V."/>
            <person name="Hibbett D.S."/>
        </authorList>
    </citation>
    <scope>NUCLEOTIDE SEQUENCE [LARGE SCALE GENOMIC DNA]</scope>
    <source>
        <strain evidence="3 4">MD-104</strain>
    </source>
</reference>
<name>A0A2H3JFR1_WOLCO</name>
<gene>
    <name evidence="3" type="ORF">WOLCODRAFT_20602</name>
</gene>